<reference evidence="2 3" key="1">
    <citation type="submission" date="2016-09" db="EMBL/GenBank/DDBJ databases">
        <title>Extensive genetic diversity and differential bi-allelic expression allows diatom success in the polar Southern Ocean.</title>
        <authorList>
            <consortium name="DOE Joint Genome Institute"/>
            <person name="Mock T."/>
            <person name="Otillar R.P."/>
            <person name="Strauss J."/>
            <person name="Dupont C."/>
            <person name="Frickenhaus S."/>
            <person name="Maumus F."/>
            <person name="Mcmullan M."/>
            <person name="Sanges R."/>
            <person name="Schmutz J."/>
            <person name="Toseland A."/>
            <person name="Valas R."/>
            <person name="Veluchamy A."/>
            <person name="Ward B.J."/>
            <person name="Allen A."/>
            <person name="Barry K."/>
            <person name="Falciatore A."/>
            <person name="Ferrante M."/>
            <person name="Fortunato A.E."/>
            <person name="Gloeckner G."/>
            <person name="Gruber A."/>
            <person name="Hipkin R."/>
            <person name="Janech M."/>
            <person name="Kroth P."/>
            <person name="Leese F."/>
            <person name="Lindquist E."/>
            <person name="Lyon B.R."/>
            <person name="Martin J."/>
            <person name="Mayer C."/>
            <person name="Parker M."/>
            <person name="Quesneville H."/>
            <person name="Raymond J."/>
            <person name="Uhlig C."/>
            <person name="Valentin K.U."/>
            <person name="Worden A.Z."/>
            <person name="Armbrust E.V."/>
            <person name="Bowler C."/>
            <person name="Green B."/>
            <person name="Moulton V."/>
            <person name="Van Oosterhout C."/>
            <person name="Grigoriev I."/>
        </authorList>
    </citation>
    <scope>NUCLEOTIDE SEQUENCE [LARGE SCALE GENOMIC DNA]</scope>
    <source>
        <strain evidence="2 3">CCMP1102</strain>
    </source>
</reference>
<dbReference type="EMBL" id="KV784360">
    <property type="protein sequence ID" value="OEU14502.1"/>
    <property type="molecule type" value="Genomic_DNA"/>
</dbReference>
<feature type="region of interest" description="Disordered" evidence="1">
    <location>
        <begin position="1"/>
        <end position="33"/>
    </location>
</feature>
<feature type="compositionally biased region" description="Low complexity" evidence="1">
    <location>
        <begin position="8"/>
        <end position="26"/>
    </location>
</feature>
<name>A0A1E7F8J9_9STRA</name>
<evidence type="ECO:0000256" key="1">
    <source>
        <dbReference type="SAM" id="MobiDB-lite"/>
    </source>
</evidence>
<evidence type="ECO:0000313" key="2">
    <source>
        <dbReference type="EMBL" id="OEU14502.1"/>
    </source>
</evidence>
<organism evidence="2 3">
    <name type="scientific">Fragilariopsis cylindrus CCMP1102</name>
    <dbReference type="NCBI Taxonomy" id="635003"/>
    <lineage>
        <taxon>Eukaryota</taxon>
        <taxon>Sar</taxon>
        <taxon>Stramenopiles</taxon>
        <taxon>Ochrophyta</taxon>
        <taxon>Bacillariophyta</taxon>
        <taxon>Bacillariophyceae</taxon>
        <taxon>Bacillariophycidae</taxon>
        <taxon>Bacillariales</taxon>
        <taxon>Bacillariaceae</taxon>
        <taxon>Fragilariopsis</taxon>
    </lineage>
</organism>
<proteinExistence type="predicted"/>
<accession>A0A1E7F8J9</accession>
<dbReference type="AlphaFoldDB" id="A0A1E7F8J9"/>
<keyword evidence="3" id="KW-1185">Reference proteome</keyword>
<dbReference type="KEGG" id="fcy:FRACYDRAFT_269596"/>
<sequence length="146" mass="16222">MKCFTNTSSSSLSSSTKQSQSQSQSQGGRGRRRSVRFEQYIEIRTYSIILGEDGYSIELGNDVVSVDRIIDLNNDNCSQQQRRPPSKLHRRSFLERKQLLIEVGGYTEKELEKYLGFCNHNTATNGGGGGLSRVKSVLTNIVNAAA</sequence>
<dbReference type="InParanoid" id="A0A1E7F8J9"/>
<gene>
    <name evidence="2" type="ORF">FRACYDRAFT_269596</name>
</gene>
<evidence type="ECO:0000313" key="3">
    <source>
        <dbReference type="Proteomes" id="UP000095751"/>
    </source>
</evidence>
<protein>
    <submittedName>
        <fullName evidence="2">Uncharacterized protein</fullName>
    </submittedName>
</protein>
<dbReference type="Proteomes" id="UP000095751">
    <property type="component" value="Unassembled WGS sequence"/>
</dbReference>
<dbReference type="OrthoDB" id="48791at2759"/>